<proteinExistence type="predicted"/>
<protein>
    <submittedName>
        <fullName evidence="1">Putative ovule protein</fullName>
    </submittedName>
</protein>
<sequence>MLHIYNIWETYNVRSSRVIEHVVHISILLQEVYNLGTRLISIPLIQILPQRRKRGVYSEPSITSLPKG</sequence>
<dbReference type="EMBL" id="GEDG01029443">
    <property type="protein sequence ID" value="JAP12538.1"/>
    <property type="molecule type" value="Transcribed_RNA"/>
</dbReference>
<evidence type="ECO:0000313" key="1">
    <source>
        <dbReference type="EMBL" id="JAP12538.1"/>
    </source>
</evidence>
<name>A0A0V0GXD6_SOLCH</name>
<accession>A0A0V0GXD6</accession>
<dbReference type="AlphaFoldDB" id="A0A0V0GXD6"/>
<organism evidence="1">
    <name type="scientific">Solanum chacoense</name>
    <name type="common">Chaco potato</name>
    <dbReference type="NCBI Taxonomy" id="4108"/>
    <lineage>
        <taxon>Eukaryota</taxon>
        <taxon>Viridiplantae</taxon>
        <taxon>Streptophyta</taxon>
        <taxon>Embryophyta</taxon>
        <taxon>Tracheophyta</taxon>
        <taxon>Spermatophyta</taxon>
        <taxon>Magnoliopsida</taxon>
        <taxon>eudicotyledons</taxon>
        <taxon>Gunneridae</taxon>
        <taxon>Pentapetalae</taxon>
        <taxon>asterids</taxon>
        <taxon>lamiids</taxon>
        <taxon>Solanales</taxon>
        <taxon>Solanaceae</taxon>
        <taxon>Solanoideae</taxon>
        <taxon>Solaneae</taxon>
        <taxon>Solanum</taxon>
    </lineage>
</organism>
<reference evidence="1" key="1">
    <citation type="submission" date="2015-12" db="EMBL/GenBank/DDBJ databases">
        <title>Gene expression during late stages of embryo sac development: a critical building block for successful pollen-pistil interactions.</title>
        <authorList>
            <person name="Liu Y."/>
            <person name="Joly V."/>
            <person name="Sabar M."/>
            <person name="Matton D.P."/>
        </authorList>
    </citation>
    <scope>NUCLEOTIDE SEQUENCE</scope>
</reference>